<keyword evidence="6" id="KW-1185">Reference proteome</keyword>
<sequence length="410" mass="43210">MSTQTDGVTVSIDSDSGHDVAVVGAGPVGLLLAGEVAARGIRVVVLERAKAPSTQPKANGIVGSAALELARRGILTGTGLKVLSPPRFQFGPLPLRLGFGPGNPLHVLPIPQRRLEELLESRARALGATVLRGCEVVGYTQDDTGVAIGVRDNDENARVHASHLVGCDGAHSIVRKTAGIGFSGFTSDRIASIARVRIPADRVRVTPDGVDIDGLGRVATMRPNRMPGGTFSIASVRALDRTAPDDVYLISVHEPRGEAEPRDPLPVGELRASIRRVLGTELPFDEATAARSTVGNSRQADTYRSGRVLLAGDAAHIFNAGGSALNVGLNDAIELGRRLAAVLRSGSSSIELDEYDGLRRAAGERALRHTRAQAALDRDDDGAGALREVVAELLRGRRAARRLARLIEQG</sequence>
<evidence type="ECO:0000313" key="6">
    <source>
        <dbReference type="Proteomes" id="UP000320216"/>
    </source>
</evidence>
<dbReference type="PANTHER" id="PTHR43004">
    <property type="entry name" value="TRK SYSTEM POTASSIUM UPTAKE PROTEIN"/>
    <property type="match status" value="1"/>
</dbReference>
<dbReference type="PRINTS" id="PR00420">
    <property type="entry name" value="RNGMNOXGNASE"/>
</dbReference>
<evidence type="ECO:0000259" key="4">
    <source>
        <dbReference type="Pfam" id="PF01494"/>
    </source>
</evidence>
<dbReference type="EMBL" id="CP042305">
    <property type="protein sequence ID" value="QDZ16129.1"/>
    <property type="molecule type" value="Genomic_DNA"/>
</dbReference>
<name>A0A5B8M7G5_9MICO</name>
<dbReference type="GO" id="GO:0016709">
    <property type="term" value="F:oxidoreductase activity, acting on paired donors, with incorporation or reduction of molecular oxygen, NAD(P)H as one donor, and incorporation of one atom of oxygen"/>
    <property type="evidence" value="ECO:0007669"/>
    <property type="project" value="UniProtKB-ARBA"/>
</dbReference>
<proteinExistence type="predicted"/>
<evidence type="ECO:0000313" key="5">
    <source>
        <dbReference type="EMBL" id="QDZ16129.1"/>
    </source>
</evidence>
<dbReference type="GO" id="GO:0071949">
    <property type="term" value="F:FAD binding"/>
    <property type="evidence" value="ECO:0007669"/>
    <property type="project" value="InterPro"/>
</dbReference>
<dbReference type="Pfam" id="PF01494">
    <property type="entry name" value="FAD_binding_3"/>
    <property type="match status" value="1"/>
</dbReference>
<organism evidence="5 6">
    <name type="scientific">Humibacter ginsenosidimutans</name>
    <dbReference type="NCBI Taxonomy" id="2599293"/>
    <lineage>
        <taxon>Bacteria</taxon>
        <taxon>Bacillati</taxon>
        <taxon>Actinomycetota</taxon>
        <taxon>Actinomycetes</taxon>
        <taxon>Micrococcales</taxon>
        <taxon>Microbacteriaceae</taxon>
        <taxon>Humibacter</taxon>
    </lineage>
</organism>
<dbReference type="KEGG" id="huw:FPZ11_16385"/>
<dbReference type="Gene3D" id="3.30.70.2450">
    <property type="match status" value="1"/>
</dbReference>
<protein>
    <recommendedName>
        <fullName evidence="4">FAD-binding domain-containing protein</fullName>
    </recommendedName>
</protein>
<dbReference type="InterPro" id="IPR002938">
    <property type="entry name" value="FAD-bd"/>
</dbReference>
<evidence type="ECO:0000256" key="2">
    <source>
        <dbReference type="ARBA" id="ARBA00022630"/>
    </source>
</evidence>
<keyword evidence="3" id="KW-0274">FAD</keyword>
<accession>A0A5B8M7G5</accession>
<gene>
    <name evidence="5" type="ORF">FPZ11_16385</name>
</gene>
<evidence type="ECO:0000256" key="1">
    <source>
        <dbReference type="ARBA" id="ARBA00001974"/>
    </source>
</evidence>
<reference evidence="5 6" key="1">
    <citation type="submission" date="2019-07" db="EMBL/GenBank/DDBJ databases">
        <title>Full genome sequence of Humibacter sp. WJ7-1.</title>
        <authorList>
            <person name="Im W.-T."/>
        </authorList>
    </citation>
    <scope>NUCLEOTIDE SEQUENCE [LARGE SCALE GENOMIC DNA]</scope>
    <source>
        <strain evidence="5 6">WJ7-1</strain>
    </source>
</reference>
<dbReference type="Gene3D" id="3.50.50.60">
    <property type="entry name" value="FAD/NAD(P)-binding domain"/>
    <property type="match status" value="1"/>
</dbReference>
<keyword evidence="2" id="KW-0285">Flavoprotein</keyword>
<dbReference type="PANTHER" id="PTHR43004:SF19">
    <property type="entry name" value="BINDING MONOOXYGENASE, PUTATIVE (JCVI)-RELATED"/>
    <property type="match status" value="1"/>
</dbReference>
<feature type="domain" description="FAD-binding" evidence="4">
    <location>
        <begin position="19"/>
        <end position="369"/>
    </location>
</feature>
<dbReference type="OrthoDB" id="4246007at2"/>
<evidence type="ECO:0000256" key="3">
    <source>
        <dbReference type="ARBA" id="ARBA00022827"/>
    </source>
</evidence>
<comment type="cofactor">
    <cofactor evidence="1">
        <name>FAD</name>
        <dbReference type="ChEBI" id="CHEBI:57692"/>
    </cofactor>
</comment>
<dbReference type="InterPro" id="IPR050641">
    <property type="entry name" value="RIFMO-like"/>
</dbReference>
<dbReference type="AlphaFoldDB" id="A0A5B8M7G5"/>
<dbReference type="Proteomes" id="UP000320216">
    <property type="component" value="Chromosome"/>
</dbReference>
<dbReference type="InterPro" id="IPR036188">
    <property type="entry name" value="FAD/NAD-bd_sf"/>
</dbReference>
<dbReference type="SUPFAM" id="SSF51905">
    <property type="entry name" value="FAD/NAD(P)-binding domain"/>
    <property type="match status" value="1"/>
</dbReference>